<gene>
    <name evidence="1" type="ORF">Amme_090_002</name>
</gene>
<reference evidence="2" key="1">
    <citation type="journal article" date="2014" name="FEMS Microbiol. Lett.">
        <title>Draft Genomic DNA Sequence of the Facultatively Methylotrophic Bacterium Acidomonas methanolica type strain MB58.</title>
        <authorList>
            <person name="Higashiura N."/>
            <person name="Hadano H."/>
            <person name="Hirakawa H."/>
            <person name="Matsutani M."/>
            <person name="Takabe S."/>
            <person name="Matsushita K."/>
            <person name="Azuma Y."/>
        </authorList>
    </citation>
    <scope>NUCLEOTIDE SEQUENCE [LARGE SCALE GENOMIC DNA]</scope>
    <source>
        <strain evidence="2">MB58</strain>
    </source>
</reference>
<reference evidence="1 2" key="2">
    <citation type="journal article" date="2014" name="FEMS Microbiol. Lett.">
        <title>Draft genomic DNA sequence of the facultatively methylotrophic bacterium Acidomonas methanolica type strain MB58.</title>
        <authorList>
            <person name="Higashiura N."/>
            <person name="Hadano H."/>
            <person name="Hirakawa H."/>
            <person name="Matsutani M."/>
            <person name="Takabe S."/>
            <person name="Matsushita K."/>
            <person name="Azuma Y."/>
        </authorList>
    </citation>
    <scope>NUCLEOTIDE SEQUENCE [LARGE SCALE GENOMIC DNA]</scope>
    <source>
        <strain evidence="1 2">MB58</strain>
    </source>
</reference>
<dbReference type="Proteomes" id="UP000019760">
    <property type="component" value="Unassembled WGS sequence"/>
</dbReference>
<evidence type="ECO:0000313" key="1">
    <source>
        <dbReference type="EMBL" id="GAJ29969.1"/>
    </source>
</evidence>
<comment type="caution">
    <text evidence="1">The sequence shown here is derived from an EMBL/GenBank/DDBJ whole genome shotgun (WGS) entry which is preliminary data.</text>
</comment>
<proteinExistence type="predicted"/>
<dbReference type="InterPro" id="IPR029058">
    <property type="entry name" value="AB_hydrolase_fold"/>
</dbReference>
<sequence length="261" mass="28378">MSCQALVQASTLARLADLAYGKKRVLPYGYIDITHDSHALAKLNLTPALLNVSDDHFRARVFSSVQGSITHYVVAFAGTDPTNAEDDEADIEQAFGYDTSQYRDASSIGYKLHLIPSTIPIVLTGHSLGGGLATEAAFYSGRPAVIFNSAGLHRNNIPKGVKPPSVDAYSVDGDPLTFLQTRMRLVLSWAAFSYLPAVTWPSYLIFGDPLGGAIPPAYGRSITVPDRKVARQGMLGAMMDRHSIGRVERDLDQLRIVLQCR</sequence>
<organism evidence="1 2">
    <name type="scientific">Acidomonas methanolica NBRC 104435</name>
    <dbReference type="NCBI Taxonomy" id="1231351"/>
    <lineage>
        <taxon>Bacteria</taxon>
        <taxon>Pseudomonadati</taxon>
        <taxon>Pseudomonadota</taxon>
        <taxon>Alphaproteobacteria</taxon>
        <taxon>Acetobacterales</taxon>
        <taxon>Acetobacteraceae</taxon>
        <taxon>Acidomonas</taxon>
    </lineage>
</organism>
<evidence type="ECO:0008006" key="3">
    <source>
        <dbReference type="Google" id="ProtNLM"/>
    </source>
</evidence>
<name>A0A023D797_ACIMT</name>
<dbReference type="Gene3D" id="3.40.50.1820">
    <property type="entry name" value="alpha/beta hydrolase"/>
    <property type="match status" value="1"/>
</dbReference>
<evidence type="ECO:0000313" key="2">
    <source>
        <dbReference type="Proteomes" id="UP000019760"/>
    </source>
</evidence>
<keyword evidence="2" id="KW-1185">Reference proteome</keyword>
<dbReference type="EMBL" id="BAND01000090">
    <property type="protein sequence ID" value="GAJ29969.1"/>
    <property type="molecule type" value="Genomic_DNA"/>
</dbReference>
<dbReference type="AlphaFoldDB" id="A0A023D797"/>
<protein>
    <recommendedName>
        <fullName evidence="3">Fungal lipase-like domain-containing protein</fullName>
    </recommendedName>
</protein>
<dbReference type="Pfam" id="PF26363">
    <property type="entry name" value="Phospholipase-like"/>
    <property type="match status" value="1"/>
</dbReference>
<accession>A0A023D797</accession>
<dbReference type="SUPFAM" id="SSF53474">
    <property type="entry name" value="alpha/beta-Hydrolases"/>
    <property type="match status" value="1"/>
</dbReference>